<reference evidence="5 6" key="1">
    <citation type="submission" date="2018-08" db="EMBL/GenBank/DDBJ databases">
        <title>A genome reference for cultivated species of the human gut microbiota.</title>
        <authorList>
            <person name="Zou Y."/>
            <person name="Xue W."/>
            <person name="Luo G."/>
        </authorList>
    </citation>
    <scope>NUCLEOTIDE SEQUENCE [LARGE SCALE GENOMIC DNA]</scope>
    <source>
        <strain evidence="5 6">AF18-46</strain>
    </source>
</reference>
<dbReference type="PROSITE" id="PS50943">
    <property type="entry name" value="HTH_CROC1"/>
    <property type="match status" value="1"/>
</dbReference>
<evidence type="ECO:0000313" key="5">
    <source>
        <dbReference type="EMBL" id="RGT54302.1"/>
    </source>
</evidence>
<proteinExistence type="predicted"/>
<dbReference type="SMART" id="SM00530">
    <property type="entry name" value="HTH_XRE"/>
    <property type="match status" value="1"/>
</dbReference>
<dbReference type="PANTHER" id="PTHR46797">
    <property type="entry name" value="HTH-TYPE TRANSCRIPTIONAL REGULATOR"/>
    <property type="match status" value="1"/>
</dbReference>
<evidence type="ECO:0000256" key="1">
    <source>
        <dbReference type="ARBA" id="ARBA00023015"/>
    </source>
</evidence>
<dbReference type="GO" id="GO:0003677">
    <property type="term" value="F:DNA binding"/>
    <property type="evidence" value="ECO:0007669"/>
    <property type="project" value="UniProtKB-KW"/>
</dbReference>
<keyword evidence="3" id="KW-0804">Transcription</keyword>
<dbReference type="PANTHER" id="PTHR46797:SF23">
    <property type="entry name" value="HTH-TYPE TRANSCRIPTIONAL REGULATOR SUTR"/>
    <property type="match status" value="1"/>
</dbReference>
<evidence type="ECO:0000259" key="4">
    <source>
        <dbReference type="PROSITE" id="PS50943"/>
    </source>
</evidence>
<keyword evidence="1" id="KW-0805">Transcription regulation</keyword>
<gene>
    <name evidence="5" type="ORF">DWX20_09060</name>
</gene>
<dbReference type="InterPro" id="IPR010982">
    <property type="entry name" value="Lambda_DNA-bd_dom_sf"/>
</dbReference>
<accession>A0A412PBN5</accession>
<dbReference type="Proteomes" id="UP000284731">
    <property type="component" value="Unassembled WGS sequence"/>
</dbReference>
<dbReference type="Gene3D" id="1.10.260.40">
    <property type="entry name" value="lambda repressor-like DNA-binding domains"/>
    <property type="match status" value="1"/>
</dbReference>
<dbReference type="Pfam" id="PF01381">
    <property type="entry name" value="HTH_3"/>
    <property type="match status" value="1"/>
</dbReference>
<dbReference type="AlphaFoldDB" id="A0A412PBN5"/>
<dbReference type="EMBL" id="QRWX01000004">
    <property type="protein sequence ID" value="RGT54302.1"/>
    <property type="molecule type" value="Genomic_DNA"/>
</dbReference>
<dbReference type="CDD" id="cd00093">
    <property type="entry name" value="HTH_XRE"/>
    <property type="match status" value="1"/>
</dbReference>
<dbReference type="RefSeq" id="WP_118765271.1">
    <property type="nucleotide sequence ID" value="NZ_CABJCF010000004.1"/>
</dbReference>
<protein>
    <submittedName>
        <fullName evidence="5">XRE family transcriptional regulator</fullName>
    </submittedName>
</protein>
<evidence type="ECO:0000256" key="2">
    <source>
        <dbReference type="ARBA" id="ARBA00023125"/>
    </source>
</evidence>
<sequence>MARTIQQAFGSCVRQFRTETGLSQEKFALKINMDRTYFASVESGRRNISLENIKKIADGLNVPISELFQSIERNDKDSFTMSHVSGGL</sequence>
<dbReference type="GO" id="GO:0005829">
    <property type="term" value="C:cytosol"/>
    <property type="evidence" value="ECO:0007669"/>
    <property type="project" value="TreeGrafter"/>
</dbReference>
<evidence type="ECO:0000313" key="6">
    <source>
        <dbReference type="Proteomes" id="UP000284731"/>
    </source>
</evidence>
<feature type="domain" description="HTH cro/C1-type" evidence="4">
    <location>
        <begin position="13"/>
        <end position="67"/>
    </location>
</feature>
<dbReference type="InterPro" id="IPR001387">
    <property type="entry name" value="Cro/C1-type_HTH"/>
</dbReference>
<dbReference type="GO" id="GO:0003700">
    <property type="term" value="F:DNA-binding transcription factor activity"/>
    <property type="evidence" value="ECO:0007669"/>
    <property type="project" value="TreeGrafter"/>
</dbReference>
<comment type="caution">
    <text evidence="5">The sequence shown here is derived from an EMBL/GenBank/DDBJ whole genome shotgun (WGS) entry which is preliminary data.</text>
</comment>
<dbReference type="InterPro" id="IPR050807">
    <property type="entry name" value="TransReg_Diox_bact_type"/>
</dbReference>
<organism evidence="5 6">
    <name type="scientific">Solobacterium moorei</name>
    <dbReference type="NCBI Taxonomy" id="102148"/>
    <lineage>
        <taxon>Bacteria</taxon>
        <taxon>Bacillati</taxon>
        <taxon>Bacillota</taxon>
        <taxon>Erysipelotrichia</taxon>
        <taxon>Erysipelotrichales</taxon>
        <taxon>Erysipelotrichaceae</taxon>
        <taxon>Solobacterium</taxon>
    </lineage>
</organism>
<dbReference type="SUPFAM" id="SSF47413">
    <property type="entry name" value="lambda repressor-like DNA-binding domains"/>
    <property type="match status" value="1"/>
</dbReference>
<evidence type="ECO:0000256" key="3">
    <source>
        <dbReference type="ARBA" id="ARBA00023163"/>
    </source>
</evidence>
<keyword evidence="2" id="KW-0238">DNA-binding</keyword>
<name>A0A412PBN5_9FIRM</name>